<dbReference type="SUPFAM" id="SSF46548">
    <property type="entry name" value="alpha-helical ferredoxin"/>
    <property type="match status" value="1"/>
</dbReference>
<keyword evidence="5" id="KW-0411">Iron-sulfur</keyword>
<evidence type="ECO:0000256" key="4">
    <source>
        <dbReference type="ARBA" id="ARBA00023004"/>
    </source>
</evidence>
<accession>A0A7C3SLT7</accession>
<evidence type="ECO:0000256" key="1">
    <source>
        <dbReference type="ARBA" id="ARBA00022485"/>
    </source>
</evidence>
<dbReference type="GO" id="GO:0005886">
    <property type="term" value="C:plasma membrane"/>
    <property type="evidence" value="ECO:0007669"/>
    <property type="project" value="TreeGrafter"/>
</dbReference>
<dbReference type="PANTHER" id="PTHR43255:SF1">
    <property type="entry name" value="IRON-SULFUR-BINDING OXIDOREDUCTASE FADF-RELATED"/>
    <property type="match status" value="1"/>
</dbReference>
<proteinExistence type="predicted"/>
<dbReference type="InterPro" id="IPR051460">
    <property type="entry name" value="HdrC_iron-sulfur_subunit"/>
</dbReference>
<dbReference type="InterPro" id="IPR017900">
    <property type="entry name" value="4Fe4S_Fe_S_CS"/>
</dbReference>
<keyword evidence="1" id="KW-0004">4Fe-4S</keyword>
<dbReference type="PANTHER" id="PTHR43255">
    <property type="entry name" value="IRON-SULFUR-BINDING OXIDOREDUCTASE FADF-RELATED-RELATED"/>
    <property type="match status" value="1"/>
</dbReference>
<dbReference type="GO" id="GO:0051539">
    <property type="term" value="F:4 iron, 4 sulfur cluster binding"/>
    <property type="evidence" value="ECO:0007669"/>
    <property type="project" value="UniProtKB-KW"/>
</dbReference>
<feature type="domain" description="4Fe-4S ferredoxin-type" evidence="6">
    <location>
        <begin position="54"/>
        <end position="114"/>
    </location>
</feature>
<keyword evidence="3" id="KW-0560">Oxidoreductase</keyword>
<dbReference type="AlphaFoldDB" id="A0A7C3SLT7"/>
<evidence type="ECO:0000256" key="2">
    <source>
        <dbReference type="ARBA" id="ARBA00022723"/>
    </source>
</evidence>
<dbReference type="InterPro" id="IPR017896">
    <property type="entry name" value="4Fe4S_Fe-S-bd"/>
</dbReference>
<gene>
    <name evidence="7" type="ORF">ENV62_09465</name>
</gene>
<keyword evidence="2" id="KW-0479">Metal-binding</keyword>
<dbReference type="Pfam" id="PF13183">
    <property type="entry name" value="Fer4_8"/>
    <property type="match status" value="1"/>
</dbReference>
<evidence type="ECO:0000256" key="5">
    <source>
        <dbReference type="ARBA" id="ARBA00023014"/>
    </source>
</evidence>
<organism evidence="7">
    <name type="scientific">Desulfobacca acetoxidans</name>
    <dbReference type="NCBI Taxonomy" id="60893"/>
    <lineage>
        <taxon>Bacteria</taxon>
        <taxon>Pseudomonadati</taxon>
        <taxon>Thermodesulfobacteriota</taxon>
        <taxon>Desulfobaccia</taxon>
        <taxon>Desulfobaccales</taxon>
        <taxon>Desulfobaccaceae</taxon>
        <taxon>Desulfobacca</taxon>
    </lineage>
</organism>
<comment type="caution">
    <text evidence="7">The sequence shown here is derived from an EMBL/GenBank/DDBJ whole genome shotgun (WGS) entry which is preliminary data.</text>
</comment>
<dbReference type="Gene3D" id="1.10.1060.10">
    <property type="entry name" value="Alpha-helical ferredoxin"/>
    <property type="match status" value="1"/>
</dbReference>
<dbReference type="InterPro" id="IPR009051">
    <property type="entry name" value="Helical_ferredxn"/>
</dbReference>
<keyword evidence="4" id="KW-0408">Iron</keyword>
<sequence>MFNGEMSVKSKGKEAFAVQPLAGGGNGPSAAFIEVDNLDREFAEEVERRSQAGLRRCYFCRSCGNGCPFVEAMDLPPYGIMRLVHYGLREKVLAANTIWICANCHTCSSQCPMAVDIAAMMNTLCQMALEERAKVAAPDILNFHLEVVRSIERHGRTHKLGIMLRLKLLTGEWFKDMDIGLMMLAKRKLDLRPSRIRALKEIHRLFLPYWKVMKP</sequence>
<evidence type="ECO:0000313" key="7">
    <source>
        <dbReference type="EMBL" id="HGB15445.1"/>
    </source>
</evidence>
<name>A0A7C3SLT7_9BACT</name>
<dbReference type="EMBL" id="DTHB01000053">
    <property type="protein sequence ID" value="HGB15445.1"/>
    <property type="molecule type" value="Genomic_DNA"/>
</dbReference>
<evidence type="ECO:0000256" key="3">
    <source>
        <dbReference type="ARBA" id="ARBA00023002"/>
    </source>
</evidence>
<dbReference type="GO" id="GO:0016491">
    <property type="term" value="F:oxidoreductase activity"/>
    <property type="evidence" value="ECO:0007669"/>
    <property type="project" value="UniProtKB-KW"/>
</dbReference>
<reference evidence="7" key="1">
    <citation type="journal article" date="2020" name="mSystems">
        <title>Genome- and Community-Level Interaction Insights into Carbon Utilization and Element Cycling Functions of Hydrothermarchaeota in Hydrothermal Sediment.</title>
        <authorList>
            <person name="Zhou Z."/>
            <person name="Liu Y."/>
            <person name="Xu W."/>
            <person name="Pan J."/>
            <person name="Luo Z.H."/>
            <person name="Li M."/>
        </authorList>
    </citation>
    <scope>NUCLEOTIDE SEQUENCE [LARGE SCALE GENOMIC DNA]</scope>
    <source>
        <strain evidence="7">SpSt-776</strain>
    </source>
</reference>
<dbReference type="PROSITE" id="PS00198">
    <property type="entry name" value="4FE4S_FER_1"/>
    <property type="match status" value="2"/>
</dbReference>
<dbReference type="GO" id="GO:0046872">
    <property type="term" value="F:metal ion binding"/>
    <property type="evidence" value="ECO:0007669"/>
    <property type="project" value="UniProtKB-KW"/>
</dbReference>
<evidence type="ECO:0000259" key="6">
    <source>
        <dbReference type="Pfam" id="PF13183"/>
    </source>
</evidence>
<protein>
    <submittedName>
        <fullName evidence="7">Heterodisulfide reductase subunit C</fullName>
    </submittedName>
</protein>